<proteinExistence type="predicted"/>
<dbReference type="GO" id="GO:0046872">
    <property type="term" value="F:metal ion binding"/>
    <property type="evidence" value="ECO:0007669"/>
    <property type="project" value="InterPro"/>
</dbReference>
<evidence type="ECO:0000256" key="3">
    <source>
        <dbReference type="ARBA" id="ARBA00022840"/>
    </source>
</evidence>
<dbReference type="Gene3D" id="3.40.50.20">
    <property type="match status" value="1"/>
</dbReference>
<keyword evidence="7" id="KW-1185">Reference proteome</keyword>
<dbReference type="PANTHER" id="PTHR43585">
    <property type="entry name" value="FUMIPYRROLE BIOSYNTHESIS PROTEIN C"/>
    <property type="match status" value="1"/>
</dbReference>
<dbReference type="PANTHER" id="PTHR43585:SF2">
    <property type="entry name" value="ATP-GRASP ENZYME FSQD"/>
    <property type="match status" value="1"/>
</dbReference>
<evidence type="ECO:0000259" key="5">
    <source>
        <dbReference type="PROSITE" id="PS50975"/>
    </source>
</evidence>
<protein>
    <submittedName>
        <fullName evidence="6">Carnosine synthase 1</fullName>
    </submittedName>
</protein>
<reference evidence="6 7" key="1">
    <citation type="submission" date="2016-02" db="EMBL/GenBank/DDBJ databases">
        <title>Genome analysis of coral dinoflagellate symbionts highlights evolutionary adaptations to a symbiotic lifestyle.</title>
        <authorList>
            <person name="Aranda M."/>
            <person name="Li Y."/>
            <person name="Liew Y.J."/>
            <person name="Baumgarten S."/>
            <person name="Simakov O."/>
            <person name="Wilson M."/>
            <person name="Piel J."/>
            <person name="Ashoor H."/>
            <person name="Bougouffa S."/>
            <person name="Bajic V.B."/>
            <person name="Ryu T."/>
            <person name="Ravasi T."/>
            <person name="Bayer T."/>
            <person name="Micklem G."/>
            <person name="Kim H."/>
            <person name="Bhak J."/>
            <person name="Lajeunesse T.C."/>
            <person name="Voolstra C.R."/>
        </authorList>
    </citation>
    <scope>NUCLEOTIDE SEQUENCE [LARGE SCALE GENOMIC DNA]</scope>
    <source>
        <strain evidence="6 7">CCMP2467</strain>
    </source>
</reference>
<accession>A0A1Q9CNJ5</accession>
<comment type="caution">
    <text evidence="6">The sequence shown here is derived from an EMBL/GenBank/DDBJ whole genome shotgun (WGS) entry which is preliminary data.</text>
</comment>
<dbReference type="Pfam" id="PF18130">
    <property type="entry name" value="ATPgrasp_N"/>
    <property type="match status" value="1"/>
</dbReference>
<evidence type="ECO:0000313" key="6">
    <source>
        <dbReference type="EMBL" id="OLP84494.1"/>
    </source>
</evidence>
<organism evidence="6 7">
    <name type="scientific">Symbiodinium microadriaticum</name>
    <name type="common">Dinoflagellate</name>
    <name type="synonym">Zooxanthella microadriatica</name>
    <dbReference type="NCBI Taxonomy" id="2951"/>
    <lineage>
        <taxon>Eukaryota</taxon>
        <taxon>Sar</taxon>
        <taxon>Alveolata</taxon>
        <taxon>Dinophyceae</taxon>
        <taxon>Suessiales</taxon>
        <taxon>Symbiodiniaceae</taxon>
        <taxon>Symbiodinium</taxon>
    </lineage>
</organism>
<keyword evidence="2 4" id="KW-0547">Nucleotide-binding</keyword>
<dbReference type="InterPro" id="IPR041472">
    <property type="entry name" value="BL00235/CARNS1_N"/>
</dbReference>
<evidence type="ECO:0000313" key="7">
    <source>
        <dbReference type="Proteomes" id="UP000186817"/>
    </source>
</evidence>
<feature type="domain" description="ATP-grasp" evidence="5">
    <location>
        <begin position="100"/>
        <end position="299"/>
    </location>
</feature>
<dbReference type="Gene3D" id="3.20.20.80">
    <property type="entry name" value="Glycosidases"/>
    <property type="match status" value="1"/>
</dbReference>
<name>A0A1Q9CNJ5_SYMMI</name>
<dbReference type="SUPFAM" id="SSF56059">
    <property type="entry name" value="Glutathione synthetase ATP-binding domain-like"/>
    <property type="match status" value="1"/>
</dbReference>
<evidence type="ECO:0000256" key="2">
    <source>
        <dbReference type="ARBA" id="ARBA00022741"/>
    </source>
</evidence>
<dbReference type="Proteomes" id="UP000186817">
    <property type="component" value="Unassembled WGS sequence"/>
</dbReference>
<dbReference type="Pfam" id="PF13535">
    <property type="entry name" value="ATP-grasp_4"/>
    <property type="match status" value="1"/>
</dbReference>
<dbReference type="GO" id="GO:0016874">
    <property type="term" value="F:ligase activity"/>
    <property type="evidence" value="ECO:0007669"/>
    <property type="project" value="UniProtKB-KW"/>
</dbReference>
<dbReference type="AlphaFoldDB" id="A0A1Q9CNJ5"/>
<dbReference type="Gene3D" id="3.30.470.20">
    <property type="entry name" value="ATP-grasp fold, B domain"/>
    <property type="match status" value="1"/>
</dbReference>
<gene>
    <name evidence="6" type="primary">CARNS1</name>
    <name evidence="6" type="ORF">AK812_SmicGene34628</name>
</gene>
<dbReference type="SUPFAM" id="SSF51445">
    <property type="entry name" value="(Trans)glycosidases"/>
    <property type="match status" value="1"/>
</dbReference>
<dbReference type="InterPro" id="IPR052032">
    <property type="entry name" value="ATP-dep_AA_Ligase"/>
</dbReference>
<dbReference type="OrthoDB" id="414483at2759"/>
<dbReference type="PROSITE" id="PS50975">
    <property type="entry name" value="ATP_GRASP"/>
    <property type="match status" value="1"/>
</dbReference>
<dbReference type="GO" id="GO:0005524">
    <property type="term" value="F:ATP binding"/>
    <property type="evidence" value="ECO:0007669"/>
    <property type="project" value="UniProtKB-UniRule"/>
</dbReference>
<dbReference type="InterPro" id="IPR017853">
    <property type="entry name" value="GH"/>
</dbReference>
<sequence>MGVKAVIIDTPDSWAKSLVEEQVIAKFIPVDMGMDAESVFNSALAAIKELSADEATGPADGICTFWELSVSMASRLAEATGLPGPKPEAVDIARDKHLTRKVMADAGLPSIANMLIENESQLEEAARKVNNEAELLSVYREVVSVMRGLVVSRGTFDFVRVSAAPDGVDLGKVIDATVMLEEYLDGDEVDIDIVMSNGEARYVTVSDNGPTHEPYFGETWGCMPSLLPREKVEDLRKMAEDSVKAIGFENGIFHVEGKYTSRGPRLIEVNARMGGGPVRKMHKHTFGVDLVVEQLLSAVGIPCNPCAADVPKKAVAYACCNAPRGGCIPDRQMFKAFKQREGILYVAPNIKPGDRVFGPEEGMPTSIAEILVESDDGAAAARDFALAVEQQVIVERSLAVFRLADRSNNGVIEREGRRGVCQCGAVCACAAALLSAVGASVAIALAGDGAGNGPTPSAEPYKCDSDLFLSRMVKADHKGLAIDDTTFQKCSGGIPRVWPNTQEKLTSIRLFKAWDMAWPDGAREAAWAQLLDVVKANGIKVLVGTQITCDEADDERDWRLVKELLQKLGRDHVMGVAVGNELELLYQKDYATSSCIHRLWGGGQFWRKLTQRAADLDGMAGFSDVPLTSVFGAAIFAGEPFVENINATVQTLYRDAVAKFGKRWVFTLNIYPYFDPNNALDPGSTTKCTQALTTATCFSDPRCSLPAMVKDMRRRMQSLSGSSAHLLWLGETGWSSPQASTLSGKPMAACTAFSGLSSFRKYYSNFLSWDLTVDASSRGPDHVFYFTVRDSGNFGVGEHFGLISDCNAKRCKLQSNSTLDESPLLTYV</sequence>
<evidence type="ECO:0000256" key="1">
    <source>
        <dbReference type="ARBA" id="ARBA00022598"/>
    </source>
</evidence>
<dbReference type="EMBL" id="LSRX01001038">
    <property type="protein sequence ID" value="OLP84494.1"/>
    <property type="molecule type" value="Genomic_DNA"/>
</dbReference>
<evidence type="ECO:0000256" key="4">
    <source>
        <dbReference type="PROSITE-ProRule" id="PRU00409"/>
    </source>
</evidence>
<keyword evidence="1" id="KW-0436">Ligase</keyword>
<dbReference type="InterPro" id="IPR011761">
    <property type="entry name" value="ATP-grasp"/>
</dbReference>
<keyword evidence="3 4" id="KW-0067">ATP-binding</keyword>